<dbReference type="RefSeq" id="WP_245696550.1">
    <property type="nucleotide sequence ID" value="NZ_FNDD01000002.1"/>
</dbReference>
<dbReference type="Pfam" id="PF00497">
    <property type="entry name" value="SBP_bac_3"/>
    <property type="match status" value="1"/>
</dbReference>
<organism evidence="6 7">
    <name type="scientific">Vibrio xiamenensis</name>
    <dbReference type="NCBI Taxonomy" id="861298"/>
    <lineage>
        <taxon>Bacteria</taxon>
        <taxon>Pseudomonadati</taxon>
        <taxon>Pseudomonadota</taxon>
        <taxon>Gammaproteobacteria</taxon>
        <taxon>Vibrionales</taxon>
        <taxon>Vibrionaceae</taxon>
        <taxon>Vibrio</taxon>
    </lineage>
</organism>
<dbReference type="EMBL" id="FNDD01000002">
    <property type="protein sequence ID" value="SDG77934.1"/>
    <property type="molecule type" value="Genomic_DNA"/>
</dbReference>
<comment type="similarity">
    <text evidence="1">Belongs to the bacterial solute-binding protein 3 family.</text>
</comment>
<dbReference type="AlphaFoldDB" id="A0A1G7XYW9"/>
<evidence type="ECO:0000259" key="4">
    <source>
        <dbReference type="SMART" id="SM00062"/>
    </source>
</evidence>
<dbReference type="SUPFAM" id="SSF53850">
    <property type="entry name" value="Periplasmic binding protein-like II"/>
    <property type="match status" value="1"/>
</dbReference>
<dbReference type="InterPro" id="IPR001638">
    <property type="entry name" value="Solute-binding_3/MltF_N"/>
</dbReference>
<name>A0A1G7XYW9_9VIBR</name>
<keyword evidence="7" id="KW-1185">Reference proteome</keyword>
<dbReference type="Proteomes" id="UP000198854">
    <property type="component" value="Unassembled WGS sequence"/>
</dbReference>
<proteinExistence type="inferred from homology"/>
<dbReference type="STRING" id="861298.SAMN04488136_102315"/>
<dbReference type="EMBL" id="FNDD01000004">
    <property type="protein sequence ID" value="SDG89422.1"/>
    <property type="molecule type" value="Genomic_DNA"/>
</dbReference>
<gene>
    <name evidence="5" type="ORF">SAMN04488136_102315</name>
    <name evidence="6" type="ORF">SAMN04488136_104119</name>
</gene>
<keyword evidence="2 3" id="KW-0732">Signal</keyword>
<accession>A0A1G7XYW9</accession>
<sequence>MKHIRSQIFTALCAVLFSTSSFSDTLIGDFRHRPPEMVVDLDNYQLSGPLKDVIEQAAAKLGHTIEWRVVPFIRSLDNLKNHKTDIVPRVVHTIERTEFIEYLGPIGIERYDIHFVTQLNGPKIADYQDLRTLQIGMKRGTAYFVRFDNDTELHKTAVADDFNLARMLRAGRIDAVIVLDLPALIAELQAIEFKHYQLADYVYPNPIGNYYGMPLNHPQAPAFNQALTEMRQDGTITNIYRKYGLSLLE</sequence>
<dbReference type="Gene3D" id="3.40.190.10">
    <property type="entry name" value="Periplasmic binding protein-like II"/>
    <property type="match status" value="2"/>
</dbReference>
<evidence type="ECO:0000256" key="1">
    <source>
        <dbReference type="ARBA" id="ARBA00010333"/>
    </source>
</evidence>
<feature type="chain" id="PRO_5011894691" evidence="3">
    <location>
        <begin position="24"/>
        <end position="249"/>
    </location>
</feature>
<reference evidence="6 7" key="1">
    <citation type="submission" date="2016-10" db="EMBL/GenBank/DDBJ databases">
        <authorList>
            <person name="de Groot N.N."/>
        </authorList>
    </citation>
    <scope>NUCLEOTIDE SEQUENCE [LARGE SCALE GENOMIC DNA]</scope>
    <source>
        <strain evidence="6 7">CGMCC 1.10228</strain>
    </source>
</reference>
<dbReference type="PANTHER" id="PTHR35936">
    <property type="entry name" value="MEMBRANE-BOUND LYTIC MUREIN TRANSGLYCOSYLASE F"/>
    <property type="match status" value="1"/>
</dbReference>
<evidence type="ECO:0000313" key="5">
    <source>
        <dbReference type="EMBL" id="SDG77934.1"/>
    </source>
</evidence>
<evidence type="ECO:0000256" key="3">
    <source>
        <dbReference type="SAM" id="SignalP"/>
    </source>
</evidence>
<dbReference type="PANTHER" id="PTHR35936:SF17">
    <property type="entry name" value="ARGININE-BINDING EXTRACELLULAR PROTEIN ARTP"/>
    <property type="match status" value="1"/>
</dbReference>
<evidence type="ECO:0000313" key="7">
    <source>
        <dbReference type="Proteomes" id="UP000198854"/>
    </source>
</evidence>
<feature type="domain" description="Solute-binding protein family 3/N-terminal" evidence="4">
    <location>
        <begin position="36"/>
        <end position="247"/>
    </location>
</feature>
<evidence type="ECO:0000313" key="6">
    <source>
        <dbReference type="EMBL" id="SDG89422.1"/>
    </source>
</evidence>
<evidence type="ECO:0000256" key="2">
    <source>
        <dbReference type="ARBA" id="ARBA00022729"/>
    </source>
</evidence>
<feature type="signal peptide" evidence="3">
    <location>
        <begin position="1"/>
        <end position="23"/>
    </location>
</feature>
<protein>
    <submittedName>
        <fullName evidence="6">Polar amino acid transport system substrate-binding protein</fullName>
    </submittedName>
</protein>
<dbReference type="SMART" id="SM00062">
    <property type="entry name" value="PBPb"/>
    <property type="match status" value="1"/>
</dbReference>